<keyword evidence="4 14" id="KW-0963">Cytoplasm</keyword>
<evidence type="ECO:0000256" key="2">
    <source>
        <dbReference type="ARBA" id="ARBA00007544"/>
    </source>
</evidence>
<keyword evidence="3 14" id="KW-0004">4Fe-4S</keyword>
<dbReference type="PANTHER" id="PTHR30544">
    <property type="entry name" value="23S RRNA METHYLTRANSFERASE"/>
    <property type="match status" value="1"/>
</dbReference>
<evidence type="ECO:0000256" key="11">
    <source>
        <dbReference type="ARBA" id="ARBA00023004"/>
    </source>
</evidence>
<keyword evidence="5 14" id="KW-0698">rRNA processing</keyword>
<comment type="catalytic activity">
    <reaction evidence="14">
        <text>adenosine(37) in tRNA + 2 reduced [2Fe-2S]-[ferredoxin] + 2 S-adenosyl-L-methionine = 2-methyladenosine(37) in tRNA + 5'-deoxyadenosine + L-methionine + 2 oxidized [2Fe-2S]-[ferredoxin] + S-adenosyl-L-homocysteine</text>
        <dbReference type="Rhea" id="RHEA:43332"/>
        <dbReference type="Rhea" id="RHEA-COMP:10000"/>
        <dbReference type="Rhea" id="RHEA-COMP:10001"/>
        <dbReference type="Rhea" id="RHEA-COMP:10162"/>
        <dbReference type="Rhea" id="RHEA-COMP:10485"/>
        <dbReference type="ChEBI" id="CHEBI:17319"/>
        <dbReference type="ChEBI" id="CHEBI:33737"/>
        <dbReference type="ChEBI" id="CHEBI:33738"/>
        <dbReference type="ChEBI" id="CHEBI:57844"/>
        <dbReference type="ChEBI" id="CHEBI:57856"/>
        <dbReference type="ChEBI" id="CHEBI:59789"/>
        <dbReference type="ChEBI" id="CHEBI:74411"/>
        <dbReference type="ChEBI" id="CHEBI:74497"/>
        <dbReference type="EC" id="2.1.1.192"/>
    </reaction>
</comment>
<keyword evidence="8 14" id="KW-0949">S-adenosyl-L-methionine</keyword>
<feature type="binding site" evidence="14">
    <location>
        <position position="151"/>
    </location>
    <ligand>
        <name>[4Fe-4S] cluster</name>
        <dbReference type="ChEBI" id="CHEBI:49883"/>
        <note>4Fe-4S-S-AdoMet</note>
    </ligand>
</feature>
<dbReference type="SFLD" id="SFLDF00275">
    <property type="entry name" value="adenosine_C2_methyltransferase"/>
    <property type="match status" value="1"/>
</dbReference>
<dbReference type="InterPro" id="IPR040072">
    <property type="entry name" value="Methyltransferase_A"/>
</dbReference>
<dbReference type="EMBL" id="BAAAFR010000001">
    <property type="protein sequence ID" value="GAA0313114.1"/>
    <property type="molecule type" value="Genomic_DNA"/>
</dbReference>
<evidence type="ECO:0000256" key="12">
    <source>
        <dbReference type="ARBA" id="ARBA00023014"/>
    </source>
</evidence>
<feature type="binding site" evidence="14">
    <location>
        <position position="148"/>
    </location>
    <ligand>
        <name>[4Fe-4S] cluster</name>
        <dbReference type="ChEBI" id="CHEBI:49883"/>
        <note>4Fe-4S-S-AdoMet</note>
    </ligand>
</feature>
<comment type="subcellular location">
    <subcellularLocation>
        <location evidence="1 14">Cytoplasm</location>
    </subcellularLocation>
</comment>
<dbReference type="Pfam" id="PF21016">
    <property type="entry name" value="RlmN_N"/>
    <property type="match status" value="1"/>
</dbReference>
<dbReference type="PROSITE" id="PS51918">
    <property type="entry name" value="RADICAL_SAM"/>
    <property type="match status" value="1"/>
</dbReference>
<feature type="binding site" evidence="14">
    <location>
        <begin position="261"/>
        <end position="263"/>
    </location>
    <ligand>
        <name>S-adenosyl-L-methionine</name>
        <dbReference type="ChEBI" id="CHEBI:59789"/>
    </ligand>
</feature>
<evidence type="ECO:0000313" key="17">
    <source>
        <dbReference type="Proteomes" id="UP001501787"/>
    </source>
</evidence>
<comment type="caution">
    <text evidence="16">The sequence shown here is derived from an EMBL/GenBank/DDBJ whole genome shotgun (WGS) entry which is preliminary data.</text>
</comment>
<dbReference type="EC" id="2.1.1.192" evidence="14"/>
<dbReference type="Gene3D" id="1.10.150.530">
    <property type="match status" value="1"/>
</dbReference>
<feature type="binding site" evidence="14">
    <location>
        <position position="239"/>
    </location>
    <ligand>
        <name>S-adenosyl-L-methionine</name>
        <dbReference type="ChEBI" id="CHEBI:59789"/>
    </ligand>
</feature>
<dbReference type="InterPro" id="IPR048641">
    <property type="entry name" value="RlmN_N"/>
</dbReference>
<dbReference type="InterPro" id="IPR004383">
    <property type="entry name" value="rRNA_lsu_MTrfase_RlmN/Cfr"/>
</dbReference>
<evidence type="ECO:0000256" key="4">
    <source>
        <dbReference type="ARBA" id="ARBA00022490"/>
    </source>
</evidence>
<dbReference type="SFLD" id="SFLDS00029">
    <property type="entry name" value="Radical_SAM"/>
    <property type="match status" value="1"/>
</dbReference>
<feature type="active site" description="S-methylcysteine intermediate" evidence="14">
    <location>
        <position position="384"/>
    </location>
</feature>
<evidence type="ECO:0000256" key="9">
    <source>
        <dbReference type="ARBA" id="ARBA00022694"/>
    </source>
</evidence>
<dbReference type="HAMAP" id="MF_01849">
    <property type="entry name" value="RNA_methyltr_RlmN"/>
    <property type="match status" value="1"/>
</dbReference>
<organism evidence="16 17">
    <name type="scientific">Psychrobacter aestuarii</name>
    <dbReference type="NCBI Taxonomy" id="556327"/>
    <lineage>
        <taxon>Bacteria</taxon>
        <taxon>Pseudomonadati</taxon>
        <taxon>Pseudomonadota</taxon>
        <taxon>Gammaproteobacteria</taxon>
        <taxon>Moraxellales</taxon>
        <taxon>Moraxellaceae</taxon>
        <taxon>Psychrobacter</taxon>
    </lineage>
</organism>
<dbReference type="NCBIfam" id="TIGR00048">
    <property type="entry name" value="rRNA_mod_RlmN"/>
    <property type="match status" value="1"/>
</dbReference>
<proteinExistence type="inferred from homology"/>
<dbReference type="Proteomes" id="UP001501787">
    <property type="component" value="Unassembled WGS sequence"/>
</dbReference>
<dbReference type="CDD" id="cd01335">
    <property type="entry name" value="Radical_SAM"/>
    <property type="match status" value="1"/>
</dbReference>
<evidence type="ECO:0000256" key="5">
    <source>
        <dbReference type="ARBA" id="ARBA00022552"/>
    </source>
</evidence>
<evidence type="ECO:0000313" key="16">
    <source>
        <dbReference type="EMBL" id="GAA0313114.1"/>
    </source>
</evidence>
<comment type="cofactor">
    <cofactor evidence="14">
        <name>[4Fe-4S] cluster</name>
        <dbReference type="ChEBI" id="CHEBI:49883"/>
    </cofactor>
    <text evidence="14">Binds 1 [4Fe-4S] cluster. The cluster is coordinated with 3 cysteines and an exchangeable S-adenosyl-L-methionine.</text>
</comment>
<protein>
    <recommendedName>
        <fullName evidence="14">Dual-specificity RNA methyltransferase RlmN</fullName>
        <ecNumber evidence="14">2.1.1.192</ecNumber>
    </recommendedName>
    <alternativeName>
        <fullName evidence="14">23S rRNA (adenine(2503)-C(2))-methyltransferase</fullName>
    </alternativeName>
    <alternativeName>
        <fullName evidence="14">23S rRNA m2A2503 methyltransferase</fullName>
    </alternativeName>
    <alternativeName>
        <fullName evidence="14">Ribosomal RNA large subunit methyltransferase N</fullName>
    </alternativeName>
    <alternativeName>
        <fullName evidence="14">tRNA (adenine(37)-C(2))-methyltransferase</fullName>
    </alternativeName>
    <alternativeName>
        <fullName evidence="14">tRNA m2A37 methyltransferase</fullName>
    </alternativeName>
</protein>
<dbReference type="InterPro" id="IPR007197">
    <property type="entry name" value="rSAM"/>
</dbReference>
<keyword evidence="7 14" id="KW-0808">Transferase</keyword>
<name>A0ABN0VNK4_9GAMM</name>
<feature type="active site" description="Proton acceptor" evidence="14">
    <location>
        <position position="119"/>
    </location>
</feature>
<dbReference type="Gene3D" id="3.20.20.70">
    <property type="entry name" value="Aldolase class I"/>
    <property type="match status" value="1"/>
</dbReference>
<evidence type="ECO:0000256" key="8">
    <source>
        <dbReference type="ARBA" id="ARBA00022691"/>
    </source>
</evidence>
<comment type="similarity">
    <text evidence="2 14">Belongs to the radical SAM superfamily. RlmN family.</text>
</comment>
<comment type="caution">
    <text evidence="14">Lacks conserved residue(s) required for the propagation of feature annotation.</text>
</comment>
<dbReference type="SFLD" id="SFLDG01062">
    <property type="entry name" value="methyltransferase_(Class_A)"/>
    <property type="match status" value="1"/>
</dbReference>
<comment type="miscellaneous">
    <text evidence="14">Reaction proceeds by a ping-pong mechanism involving intermediate methylation of a conserved cysteine residue.</text>
</comment>
<keyword evidence="9 14" id="KW-0819">tRNA processing</keyword>
<keyword evidence="6 14" id="KW-0489">Methyltransferase</keyword>
<dbReference type="InterPro" id="IPR013785">
    <property type="entry name" value="Aldolase_TIM"/>
</dbReference>
<keyword evidence="17" id="KW-1185">Reference proteome</keyword>
<evidence type="ECO:0000256" key="6">
    <source>
        <dbReference type="ARBA" id="ARBA00022603"/>
    </source>
</evidence>
<dbReference type="PANTHER" id="PTHR30544:SF5">
    <property type="entry name" value="RADICAL SAM CORE DOMAIN-CONTAINING PROTEIN"/>
    <property type="match status" value="1"/>
</dbReference>
<feature type="binding site" evidence="14">
    <location>
        <begin position="207"/>
        <end position="208"/>
    </location>
    <ligand>
        <name>S-adenosyl-L-methionine</name>
        <dbReference type="ChEBI" id="CHEBI:59789"/>
    </ligand>
</feature>
<gene>
    <name evidence="14 16" type="primary">rlmN</name>
    <name evidence="16" type="ORF">GCM10009129_08020</name>
</gene>
<dbReference type="PIRSF" id="PIRSF006004">
    <property type="entry name" value="CHP00048"/>
    <property type="match status" value="1"/>
</dbReference>
<evidence type="ECO:0000256" key="13">
    <source>
        <dbReference type="ARBA" id="ARBA00023157"/>
    </source>
</evidence>
<reference evidence="16 17" key="1">
    <citation type="journal article" date="2019" name="Int. J. Syst. Evol. Microbiol.">
        <title>The Global Catalogue of Microorganisms (GCM) 10K type strain sequencing project: providing services to taxonomists for standard genome sequencing and annotation.</title>
        <authorList>
            <consortium name="The Broad Institute Genomics Platform"/>
            <consortium name="The Broad Institute Genome Sequencing Center for Infectious Disease"/>
            <person name="Wu L."/>
            <person name="Ma J."/>
        </authorList>
    </citation>
    <scope>NUCLEOTIDE SEQUENCE [LARGE SCALE GENOMIC DNA]</scope>
    <source>
        <strain evidence="16 17">JCM 16343</strain>
    </source>
</reference>
<sequence>MSTAPTPVSSQPARTAKGESIRIVDEAQAKTNLLGMTPEQLAAYFKEIGEKPFRATQVIKWIYQYGVTDFAQMTNLSKSLREKLSAHACVTPPKVLHRKYSDDGTRKWIFEVTGGSLVETVLIPADDSKANGRKTLCISSQVGCALDCSFCSTGKQGFERDLSAAEIIGQLWVANASYMTDENESLERVDHSEWQNNVTNVVMMGMGEPLLNYKPVVSAMELMLSDHAYGLSKRRVTLSTSGVVPKMYDLAKDIDVALAISLHAPNDALRNELVPINKKYPLSELMAAAKHYVNDINPRHKKHVTIEYVMLEGVNDSDQHAHELVALLEGLPSKINLIPFNPFPHAPYGRSSNNRIHAFSNILSQAGFVCTVRQTRGDDIDAACGQLVGQVADRTRRQATWQKSIAERQQSAAGESVAE</sequence>
<evidence type="ECO:0000256" key="3">
    <source>
        <dbReference type="ARBA" id="ARBA00022485"/>
    </source>
</evidence>
<dbReference type="SUPFAM" id="SSF102114">
    <property type="entry name" value="Radical SAM enzymes"/>
    <property type="match status" value="1"/>
</dbReference>
<comment type="function">
    <text evidence="14">Specifically methylates position 2 of adenine 2503 in 23S rRNA and position 2 of adenine 37 in tRNAs. m2A2503 modification seems to play a crucial role in the proofreading step occurring at the peptidyl transferase center and thus would serve to optimize ribosomal fidelity.</text>
</comment>
<evidence type="ECO:0000256" key="7">
    <source>
        <dbReference type="ARBA" id="ARBA00022679"/>
    </source>
</evidence>
<evidence type="ECO:0000256" key="10">
    <source>
        <dbReference type="ARBA" id="ARBA00022723"/>
    </source>
</evidence>
<accession>A0ABN0VNK4</accession>
<keyword evidence="11 14" id="KW-0408">Iron</keyword>
<evidence type="ECO:0000256" key="1">
    <source>
        <dbReference type="ARBA" id="ARBA00004496"/>
    </source>
</evidence>
<keyword evidence="13 14" id="KW-1015">Disulfide bond</keyword>
<dbReference type="RefSeq" id="WP_201503717.1">
    <property type="nucleotide sequence ID" value="NZ_BAAAFR010000001.1"/>
</dbReference>
<comment type="catalytic activity">
    <reaction evidence="14">
        <text>adenosine(2503) in 23S rRNA + 2 reduced [2Fe-2S]-[ferredoxin] + 2 S-adenosyl-L-methionine = 2-methyladenosine(2503) in 23S rRNA + 5'-deoxyadenosine + L-methionine + 2 oxidized [2Fe-2S]-[ferredoxin] + S-adenosyl-L-homocysteine</text>
        <dbReference type="Rhea" id="RHEA:42916"/>
        <dbReference type="Rhea" id="RHEA-COMP:10000"/>
        <dbReference type="Rhea" id="RHEA-COMP:10001"/>
        <dbReference type="Rhea" id="RHEA-COMP:10152"/>
        <dbReference type="Rhea" id="RHEA-COMP:10282"/>
        <dbReference type="ChEBI" id="CHEBI:17319"/>
        <dbReference type="ChEBI" id="CHEBI:33737"/>
        <dbReference type="ChEBI" id="CHEBI:33738"/>
        <dbReference type="ChEBI" id="CHEBI:57844"/>
        <dbReference type="ChEBI" id="CHEBI:57856"/>
        <dbReference type="ChEBI" id="CHEBI:59789"/>
        <dbReference type="ChEBI" id="CHEBI:74411"/>
        <dbReference type="ChEBI" id="CHEBI:74497"/>
        <dbReference type="EC" id="2.1.1.192"/>
    </reaction>
</comment>
<dbReference type="InterPro" id="IPR027492">
    <property type="entry name" value="RNA_MTrfase_RlmN"/>
</dbReference>
<keyword evidence="12 14" id="KW-0411">Iron-sulfur</keyword>
<dbReference type="Pfam" id="PF04055">
    <property type="entry name" value="Radical_SAM"/>
    <property type="match status" value="1"/>
</dbReference>
<dbReference type="InterPro" id="IPR058240">
    <property type="entry name" value="rSAM_sf"/>
</dbReference>
<keyword evidence="10 14" id="KW-0479">Metal-binding</keyword>
<evidence type="ECO:0000259" key="15">
    <source>
        <dbReference type="PROSITE" id="PS51918"/>
    </source>
</evidence>
<feature type="binding site" evidence="14">
    <location>
        <position position="341"/>
    </location>
    <ligand>
        <name>S-adenosyl-L-methionine</name>
        <dbReference type="ChEBI" id="CHEBI:59789"/>
    </ligand>
</feature>
<feature type="binding site" evidence="14">
    <location>
        <position position="144"/>
    </location>
    <ligand>
        <name>[4Fe-4S] cluster</name>
        <dbReference type="ChEBI" id="CHEBI:49883"/>
        <note>4Fe-4S-S-AdoMet</note>
    </ligand>
</feature>
<feature type="domain" description="Radical SAM core" evidence="15">
    <location>
        <begin position="130"/>
        <end position="379"/>
    </location>
</feature>
<evidence type="ECO:0000256" key="14">
    <source>
        <dbReference type="HAMAP-Rule" id="MF_01849"/>
    </source>
</evidence>